<comment type="caution">
    <text evidence="1">The sequence shown here is derived from an EMBL/GenBank/DDBJ whole genome shotgun (WGS) entry which is preliminary data.</text>
</comment>
<reference evidence="1 2" key="1">
    <citation type="submission" date="2023-01" db="EMBL/GenBank/DDBJ databases">
        <authorList>
            <person name="Whitehead M."/>
        </authorList>
    </citation>
    <scope>NUCLEOTIDE SEQUENCE [LARGE SCALE GENOMIC DNA]</scope>
</reference>
<evidence type="ECO:0000313" key="1">
    <source>
        <dbReference type="EMBL" id="CAI6348253.1"/>
    </source>
</evidence>
<proteinExistence type="predicted"/>
<dbReference type="Proteomes" id="UP001160148">
    <property type="component" value="Unassembled WGS sequence"/>
</dbReference>
<evidence type="ECO:0000313" key="2">
    <source>
        <dbReference type="Proteomes" id="UP001160148"/>
    </source>
</evidence>
<dbReference type="AlphaFoldDB" id="A0AAV0VZQ6"/>
<keyword evidence="2" id="KW-1185">Reference proteome</keyword>
<sequence>MECLITKRNKNKLIYKDFLHFEQKKVKLGIRWVCVHKDMCNRTITTDEEITTVFKFGAHSHEGDPHFINAERAKCTMKETTRRNYDLPSRIYAGNVVNLSNKSKQFIGNENSIKRCLRRIRSNIYIYPKISKIDDISLEGTHWSMTGKENSEFSIPQKKDMVGRVRRV</sequence>
<dbReference type="EMBL" id="CARXXK010000001">
    <property type="protein sequence ID" value="CAI6348253.1"/>
    <property type="molecule type" value="Genomic_DNA"/>
</dbReference>
<organism evidence="1 2">
    <name type="scientific">Macrosiphum euphorbiae</name>
    <name type="common">potato aphid</name>
    <dbReference type="NCBI Taxonomy" id="13131"/>
    <lineage>
        <taxon>Eukaryota</taxon>
        <taxon>Metazoa</taxon>
        <taxon>Ecdysozoa</taxon>
        <taxon>Arthropoda</taxon>
        <taxon>Hexapoda</taxon>
        <taxon>Insecta</taxon>
        <taxon>Pterygota</taxon>
        <taxon>Neoptera</taxon>
        <taxon>Paraneoptera</taxon>
        <taxon>Hemiptera</taxon>
        <taxon>Sternorrhyncha</taxon>
        <taxon>Aphidomorpha</taxon>
        <taxon>Aphidoidea</taxon>
        <taxon>Aphididae</taxon>
        <taxon>Macrosiphini</taxon>
        <taxon>Macrosiphum</taxon>
    </lineage>
</organism>
<accession>A0AAV0VZQ6</accession>
<evidence type="ECO:0008006" key="3">
    <source>
        <dbReference type="Google" id="ProtNLM"/>
    </source>
</evidence>
<protein>
    <recommendedName>
        <fullName evidence="3">FLYWCH-type domain-containing protein</fullName>
    </recommendedName>
</protein>
<name>A0AAV0VZQ6_9HEMI</name>
<gene>
    <name evidence="1" type="ORF">MEUPH1_LOCUS4951</name>
</gene>
<dbReference type="Gene3D" id="2.20.25.240">
    <property type="match status" value="1"/>
</dbReference>